<proteinExistence type="predicted"/>
<gene>
    <name evidence="2" type="ORF">H9623_00010</name>
</gene>
<accession>A0A9D5U6E2</accession>
<reference evidence="2 3" key="1">
    <citation type="submission" date="2020-08" db="EMBL/GenBank/DDBJ databases">
        <title>A Genomic Blueprint of the Chicken Gut Microbiome.</title>
        <authorList>
            <person name="Gilroy R."/>
            <person name="Ravi A."/>
            <person name="Getino M."/>
            <person name="Pursley I."/>
            <person name="Horton D.L."/>
            <person name="Alikhan N.-F."/>
            <person name="Baker D."/>
            <person name="Gharbi K."/>
            <person name="Hall N."/>
            <person name="Watson M."/>
            <person name="Adriaenssens E.M."/>
            <person name="Foster-Nyarko E."/>
            <person name="Jarju S."/>
            <person name="Secka A."/>
            <person name="Antonio M."/>
            <person name="Oren A."/>
            <person name="Chaudhuri R."/>
            <person name="La Ragione R.M."/>
            <person name="Hildebrand F."/>
            <person name="Pallen M.J."/>
        </authorList>
    </citation>
    <scope>NUCLEOTIDE SEQUENCE [LARGE SCALE GENOMIC DNA]</scope>
    <source>
        <strain evidence="2 3">Sa1BUA8</strain>
    </source>
</reference>
<keyword evidence="3" id="KW-1185">Reference proteome</keyword>
<evidence type="ECO:0000313" key="3">
    <source>
        <dbReference type="Proteomes" id="UP000822993"/>
    </source>
</evidence>
<keyword evidence="1" id="KW-1133">Transmembrane helix</keyword>
<protein>
    <submittedName>
        <fullName evidence="2">Uncharacterized protein</fullName>
    </submittedName>
</protein>
<keyword evidence="1" id="KW-0812">Transmembrane</keyword>
<dbReference type="Proteomes" id="UP000822993">
    <property type="component" value="Unassembled WGS sequence"/>
</dbReference>
<keyword evidence="1" id="KW-0472">Membrane</keyword>
<comment type="caution">
    <text evidence="2">The sequence shown here is derived from an EMBL/GenBank/DDBJ whole genome shotgun (WGS) entry which is preliminary data.</text>
</comment>
<sequence>MFVVLALPGFVHANRLVVARVTRRTTATMLGVFARVVGLSLAVYAALLGVFVAILLQWLPATVTLIFLLVLALWGALAVAVTLVRLAPGYARIYRAGAIARRAHSPSQRRTDRDLYRAAQWTLDSVASRLPVGGLSTIDRHLRRSLPAGDTLVVQAATPRHVTVYQRYGFTPLPTAPLTLLADVSRVSCTDR</sequence>
<name>A0A9D5U6E2_9CELL</name>
<evidence type="ECO:0000256" key="1">
    <source>
        <dbReference type="SAM" id="Phobius"/>
    </source>
</evidence>
<dbReference type="RefSeq" id="WP_193718051.1">
    <property type="nucleotide sequence ID" value="NZ_JACSPN010000001.1"/>
</dbReference>
<dbReference type="AlphaFoldDB" id="A0A9D5U6E2"/>
<organism evidence="2 3">
    <name type="scientific">Oerskovia douganii</name>
    <dbReference type="NCBI Taxonomy" id="2762210"/>
    <lineage>
        <taxon>Bacteria</taxon>
        <taxon>Bacillati</taxon>
        <taxon>Actinomycetota</taxon>
        <taxon>Actinomycetes</taxon>
        <taxon>Micrococcales</taxon>
        <taxon>Cellulomonadaceae</taxon>
        <taxon>Oerskovia</taxon>
    </lineage>
</organism>
<dbReference type="EMBL" id="JACSPN010000001">
    <property type="protein sequence ID" value="MBE7698690.1"/>
    <property type="molecule type" value="Genomic_DNA"/>
</dbReference>
<feature type="transmembrane region" description="Helical" evidence="1">
    <location>
        <begin position="32"/>
        <end position="59"/>
    </location>
</feature>
<feature type="transmembrane region" description="Helical" evidence="1">
    <location>
        <begin position="65"/>
        <end position="86"/>
    </location>
</feature>
<evidence type="ECO:0000313" key="2">
    <source>
        <dbReference type="EMBL" id="MBE7698690.1"/>
    </source>
</evidence>